<protein>
    <submittedName>
        <fullName evidence="4">Transmembrane protein, putative</fullName>
    </submittedName>
</protein>
<keyword evidence="5" id="KW-1185">Reference proteome</keyword>
<dbReference type="VEuPathDB" id="TriTrypDB:BSAL_46295"/>
<dbReference type="EMBL" id="CYKH01002219">
    <property type="protein sequence ID" value="CUG94060.1"/>
    <property type="molecule type" value="Genomic_DNA"/>
</dbReference>
<organism evidence="4 5">
    <name type="scientific">Bodo saltans</name>
    <name type="common">Flagellated protozoan</name>
    <dbReference type="NCBI Taxonomy" id="75058"/>
    <lineage>
        <taxon>Eukaryota</taxon>
        <taxon>Discoba</taxon>
        <taxon>Euglenozoa</taxon>
        <taxon>Kinetoplastea</taxon>
        <taxon>Metakinetoplastina</taxon>
        <taxon>Eubodonida</taxon>
        <taxon>Bodonidae</taxon>
        <taxon>Bodo</taxon>
    </lineage>
</organism>
<proteinExistence type="predicted"/>
<evidence type="ECO:0000256" key="3">
    <source>
        <dbReference type="SAM" id="Phobius"/>
    </source>
</evidence>
<feature type="coiled-coil region" evidence="1">
    <location>
        <begin position="178"/>
        <end position="212"/>
    </location>
</feature>
<keyword evidence="3" id="KW-0472">Membrane</keyword>
<dbReference type="Proteomes" id="UP000051952">
    <property type="component" value="Unassembled WGS sequence"/>
</dbReference>
<keyword evidence="3" id="KW-1133">Transmembrane helix</keyword>
<evidence type="ECO:0000256" key="1">
    <source>
        <dbReference type="SAM" id="Coils"/>
    </source>
</evidence>
<dbReference type="AlphaFoldDB" id="A0A0S4JUZ2"/>
<sequence>MSLNIEVKFSETAEASALAPMELEIVNADSLPCAFKLNLLHPHRYITNISHGIILPKRSKKILLRLRAPHELKKDGHSMVPSILKASSGGKGPRSRSPGGDQSAVQSSPPASPTVGSGTVETTEIAKLDVRVITALIADPATEADFLRYWPTAFHHSNHTIPFTAIFLSEEEFFAALMKKQEALLNEAEAERADLRKTVDGLKATLKSIDERNLEFSKDLDKIRKRSESSRRSEYLKRSRIRVPVAVGLLAVLASMFSAANIALSVS</sequence>
<reference evidence="5" key="1">
    <citation type="submission" date="2015-09" db="EMBL/GenBank/DDBJ databases">
        <authorList>
            <consortium name="Pathogen Informatics"/>
        </authorList>
    </citation>
    <scope>NUCLEOTIDE SEQUENCE [LARGE SCALE GENOMIC DNA]</scope>
    <source>
        <strain evidence="5">Lake Konstanz</strain>
    </source>
</reference>
<accession>A0A0S4JUZ2</accession>
<feature type="transmembrane region" description="Helical" evidence="3">
    <location>
        <begin position="241"/>
        <end position="264"/>
    </location>
</feature>
<feature type="compositionally biased region" description="Low complexity" evidence="2">
    <location>
        <begin position="95"/>
        <end position="109"/>
    </location>
</feature>
<evidence type="ECO:0000313" key="5">
    <source>
        <dbReference type="Proteomes" id="UP000051952"/>
    </source>
</evidence>
<name>A0A0S4JUZ2_BODSA</name>
<dbReference type="SUPFAM" id="SSF49354">
    <property type="entry name" value="PapD-like"/>
    <property type="match status" value="1"/>
</dbReference>
<keyword evidence="1" id="KW-0175">Coiled coil</keyword>
<feature type="region of interest" description="Disordered" evidence="2">
    <location>
        <begin position="79"/>
        <end position="120"/>
    </location>
</feature>
<gene>
    <name evidence="4" type="ORF">BSAL_46295</name>
</gene>
<evidence type="ECO:0000256" key="2">
    <source>
        <dbReference type="SAM" id="MobiDB-lite"/>
    </source>
</evidence>
<dbReference type="InterPro" id="IPR008962">
    <property type="entry name" value="PapD-like_sf"/>
</dbReference>
<keyword evidence="3 4" id="KW-0812">Transmembrane</keyword>
<evidence type="ECO:0000313" key="4">
    <source>
        <dbReference type="EMBL" id="CUG94060.1"/>
    </source>
</evidence>